<dbReference type="PRINTS" id="PR00420">
    <property type="entry name" value="RNGMNOXGNASE"/>
</dbReference>
<dbReference type="Gene3D" id="3.50.50.60">
    <property type="entry name" value="FAD/NAD(P)-binding domain"/>
    <property type="match status" value="1"/>
</dbReference>
<dbReference type="AlphaFoldDB" id="A0A151REJ6"/>
<dbReference type="InterPro" id="IPR002938">
    <property type="entry name" value="FAD-bd"/>
</dbReference>
<dbReference type="PANTHER" id="PTHR46496:SF6">
    <property type="entry name" value="ZEAXANTHIN EPOXIDASE, CHLOROPLASTIC-LIKE ISOFORM X1"/>
    <property type="match status" value="1"/>
</dbReference>
<dbReference type="PANTHER" id="PTHR46496">
    <property type="match status" value="1"/>
</dbReference>
<protein>
    <recommendedName>
        <fullName evidence="1">FAD-binding domain-containing protein</fullName>
    </recommendedName>
</protein>
<proteinExistence type="predicted"/>
<gene>
    <name evidence="2" type="ORF">KK1_037725</name>
</gene>
<dbReference type="OMA" id="VMTYTIG"/>
<evidence type="ECO:0000259" key="1">
    <source>
        <dbReference type="Pfam" id="PF01494"/>
    </source>
</evidence>
<keyword evidence="3" id="KW-1185">Reference proteome</keyword>
<name>A0A151REJ6_CAJCA</name>
<dbReference type="STRING" id="3821.A0A151REJ6"/>
<sequence length="511" mass="56866">MSSVHILCSCTSQGSSIGYRYPHDRINKKRYSIRVEGGSGIVLPNSEEGRKRLRVLVAGGGIGGLVLALAAKKRGYEVKVFEKDLSAVRGEGRHRGPIQLLSSALAVLEAIDRSVAGQIMEAGCVTGNRTNGLADGLSGEWFSVFDLLTPASRKGLPVTLVICRMTLQDILVKAVGSNILRNKSKVVDFIQEPSKVRVILENGDHHDGDILIGADGIWSEVRSKLFGWQEAKYSGFTCYSGLTNYMPPYIDTIGYRVFLGLNQYFVASDVGHGKMQWYAFHGEPPSSDPFPEGKKKRLLDLFGNWCNEVIALISETPEHMILQRDIYDRDMINTWGIGRVTLLGDAAHPMQPNLGQGGCMAIEDCYQLILELDKVTKHGSDESEVISALRRYEKKRIPRVTVLHTASRMASKVLVNYRPYIDLKFWPLSKVANMQIKHPGIHVAQAFFKFTFPQFVTWMIAGHGYLSLLFSYTNLAEFLLNPLSPMFCLFKPRILILVSFTGCGEDKHATC</sequence>
<dbReference type="Proteomes" id="UP000075243">
    <property type="component" value="Unassembled WGS sequence"/>
</dbReference>
<evidence type="ECO:0000313" key="3">
    <source>
        <dbReference type="Proteomes" id="UP000075243"/>
    </source>
</evidence>
<feature type="domain" description="FAD-binding" evidence="1">
    <location>
        <begin position="331"/>
        <end position="401"/>
    </location>
</feature>
<accession>A0A151REJ6</accession>
<dbReference type="EMBL" id="KQ483806">
    <property type="protein sequence ID" value="KYP40899.1"/>
    <property type="molecule type" value="Genomic_DNA"/>
</dbReference>
<reference evidence="2" key="1">
    <citation type="journal article" date="2012" name="Nat. Biotechnol.">
        <title>Draft genome sequence of pigeonpea (Cajanus cajan), an orphan legume crop of resource-poor farmers.</title>
        <authorList>
            <person name="Varshney R.K."/>
            <person name="Chen W."/>
            <person name="Li Y."/>
            <person name="Bharti A.K."/>
            <person name="Saxena R.K."/>
            <person name="Schlueter J.A."/>
            <person name="Donoghue M.T."/>
            <person name="Azam S."/>
            <person name="Fan G."/>
            <person name="Whaley A.M."/>
            <person name="Farmer A.D."/>
            <person name="Sheridan J."/>
            <person name="Iwata A."/>
            <person name="Tuteja R."/>
            <person name="Penmetsa R.V."/>
            <person name="Wu W."/>
            <person name="Upadhyaya H.D."/>
            <person name="Yang S.P."/>
            <person name="Shah T."/>
            <person name="Saxena K.B."/>
            <person name="Michael T."/>
            <person name="McCombie W.R."/>
            <person name="Yang B."/>
            <person name="Zhang G."/>
            <person name="Yang H."/>
            <person name="Wang J."/>
            <person name="Spillane C."/>
            <person name="Cook D.R."/>
            <person name="May G.D."/>
            <person name="Xu X."/>
            <person name="Jackson S.A."/>
        </authorList>
    </citation>
    <scope>NUCLEOTIDE SEQUENCE [LARGE SCALE GENOMIC DNA]</scope>
</reference>
<dbReference type="SUPFAM" id="SSF51905">
    <property type="entry name" value="FAD/NAD(P)-binding domain"/>
    <property type="match status" value="1"/>
</dbReference>
<evidence type="ECO:0000313" key="2">
    <source>
        <dbReference type="EMBL" id="KYP40899.1"/>
    </source>
</evidence>
<dbReference type="Pfam" id="PF13450">
    <property type="entry name" value="NAD_binding_8"/>
    <property type="match status" value="1"/>
</dbReference>
<dbReference type="Gramene" id="C.cajan_35194.t">
    <property type="protein sequence ID" value="C.cajan_35194.t"/>
    <property type="gene ID" value="C.cajan_35194"/>
</dbReference>
<dbReference type="GO" id="GO:0071949">
    <property type="term" value="F:FAD binding"/>
    <property type="evidence" value="ECO:0007669"/>
    <property type="project" value="InterPro"/>
</dbReference>
<dbReference type="InterPro" id="IPR036188">
    <property type="entry name" value="FAD/NAD-bd_sf"/>
</dbReference>
<organism evidence="2 3">
    <name type="scientific">Cajanus cajan</name>
    <name type="common">Pigeon pea</name>
    <name type="synonym">Cajanus indicus</name>
    <dbReference type="NCBI Taxonomy" id="3821"/>
    <lineage>
        <taxon>Eukaryota</taxon>
        <taxon>Viridiplantae</taxon>
        <taxon>Streptophyta</taxon>
        <taxon>Embryophyta</taxon>
        <taxon>Tracheophyta</taxon>
        <taxon>Spermatophyta</taxon>
        <taxon>Magnoliopsida</taxon>
        <taxon>eudicotyledons</taxon>
        <taxon>Gunneridae</taxon>
        <taxon>Pentapetalae</taxon>
        <taxon>rosids</taxon>
        <taxon>fabids</taxon>
        <taxon>Fabales</taxon>
        <taxon>Fabaceae</taxon>
        <taxon>Papilionoideae</taxon>
        <taxon>50 kb inversion clade</taxon>
        <taxon>NPAAA clade</taxon>
        <taxon>indigoferoid/millettioid clade</taxon>
        <taxon>Phaseoleae</taxon>
        <taxon>Cajanus</taxon>
    </lineage>
</organism>
<dbReference type="Pfam" id="PF01494">
    <property type="entry name" value="FAD_binding_3"/>
    <property type="match status" value="1"/>
</dbReference>